<accession>A0A9D4CXH3</accession>
<dbReference type="AlphaFoldDB" id="A0A9D4CXH3"/>
<proteinExistence type="predicted"/>
<sequence length="87" mass="9880">MLNPKKNEIASYMLKNIIVLKAESNIPAMFQDRNLINWLHDALGTLGTVILSTQLPYNMIPERNVMAACRLQETVTSMGYIYHGHDC</sequence>
<reference evidence="1" key="1">
    <citation type="journal article" date="2019" name="bioRxiv">
        <title>The Genome of the Zebra Mussel, Dreissena polymorpha: A Resource for Invasive Species Research.</title>
        <authorList>
            <person name="McCartney M.A."/>
            <person name="Auch B."/>
            <person name="Kono T."/>
            <person name="Mallez S."/>
            <person name="Zhang Y."/>
            <person name="Obille A."/>
            <person name="Becker A."/>
            <person name="Abrahante J.E."/>
            <person name="Garbe J."/>
            <person name="Badalamenti J.P."/>
            <person name="Herman A."/>
            <person name="Mangelson H."/>
            <person name="Liachko I."/>
            <person name="Sullivan S."/>
            <person name="Sone E.D."/>
            <person name="Koren S."/>
            <person name="Silverstein K.A.T."/>
            <person name="Beckman K.B."/>
            <person name="Gohl D.M."/>
        </authorList>
    </citation>
    <scope>NUCLEOTIDE SEQUENCE</scope>
    <source>
        <strain evidence="1">Duluth1</strain>
        <tissue evidence="1">Whole animal</tissue>
    </source>
</reference>
<protein>
    <submittedName>
        <fullName evidence="1">Uncharacterized protein</fullName>
    </submittedName>
</protein>
<dbReference type="Proteomes" id="UP000828390">
    <property type="component" value="Unassembled WGS sequence"/>
</dbReference>
<name>A0A9D4CXH3_DREPO</name>
<organism evidence="1 2">
    <name type="scientific">Dreissena polymorpha</name>
    <name type="common">Zebra mussel</name>
    <name type="synonym">Mytilus polymorpha</name>
    <dbReference type="NCBI Taxonomy" id="45954"/>
    <lineage>
        <taxon>Eukaryota</taxon>
        <taxon>Metazoa</taxon>
        <taxon>Spiralia</taxon>
        <taxon>Lophotrochozoa</taxon>
        <taxon>Mollusca</taxon>
        <taxon>Bivalvia</taxon>
        <taxon>Autobranchia</taxon>
        <taxon>Heteroconchia</taxon>
        <taxon>Euheterodonta</taxon>
        <taxon>Imparidentia</taxon>
        <taxon>Neoheterodontei</taxon>
        <taxon>Myida</taxon>
        <taxon>Dreissenoidea</taxon>
        <taxon>Dreissenidae</taxon>
        <taxon>Dreissena</taxon>
    </lineage>
</organism>
<dbReference type="EMBL" id="JAIWYP010000011">
    <property type="protein sequence ID" value="KAH3734292.1"/>
    <property type="molecule type" value="Genomic_DNA"/>
</dbReference>
<reference evidence="1" key="2">
    <citation type="submission" date="2020-11" db="EMBL/GenBank/DDBJ databases">
        <authorList>
            <person name="McCartney M.A."/>
            <person name="Auch B."/>
            <person name="Kono T."/>
            <person name="Mallez S."/>
            <person name="Becker A."/>
            <person name="Gohl D.M."/>
            <person name="Silverstein K.A.T."/>
            <person name="Koren S."/>
            <person name="Bechman K.B."/>
            <person name="Herman A."/>
            <person name="Abrahante J.E."/>
            <person name="Garbe J."/>
        </authorList>
    </citation>
    <scope>NUCLEOTIDE SEQUENCE</scope>
    <source>
        <strain evidence="1">Duluth1</strain>
        <tissue evidence="1">Whole animal</tissue>
    </source>
</reference>
<gene>
    <name evidence="1" type="ORF">DPMN_040731</name>
</gene>
<evidence type="ECO:0000313" key="2">
    <source>
        <dbReference type="Proteomes" id="UP000828390"/>
    </source>
</evidence>
<keyword evidence="2" id="KW-1185">Reference proteome</keyword>
<comment type="caution">
    <text evidence="1">The sequence shown here is derived from an EMBL/GenBank/DDBJ whole genome shotgun (WGS) entry which is preliminary data.</text>
</comment>
<evidence type="ECO:0000313" key="1">
    <source>
        <dbReference type="EMBL" id="KAH3734292.1"/>
    </source>
</evidence>